<dbReference type="GeneID" id="35446837"/>
<proteinExistence type="predicted"/>
<dbReference type="Proteomes" id="UP000242254">
    <property type="component" value="Unassembled WGS sequence"/>
</dbReference>
<evidence type="ECO:0000256" key="1">
    <source>
        <dbReference type="SAM" id="SignalP"/>
    </source>
</evidence>
<dbReference type="AlphaFoldDB" id="A0A2G4T3G8"/>
<reference evidence="2 3" key="1">
    <citation type="journal article" date="2016" name="Proc. Natl. Acad. Sci. U.S.A.">
        <title>Lipid metabolic changes in an early divergent fungus govern the establishment of a mutualistic symbiosis with endobacteria.</title>
        <authorList>
            <person name="Lastovetsky O.A."/>
            <person name="Gaspar M.L."/>
            <person name="Mondo S.J."/>
            <person name="LaButti K.M."/>
            <person name="Sandor L."/>
            <person name="Grigoriev I.V."/>
            <person name="Henry S.A."/>
            <person name="Pawlowska T.E."/>
        </authorList>
    </citation>
    <scope>NUCLEOTIDE SEQUENCE [LARGE SCALE GENOMIC DNA]</scope>
    <source>
        <strain evidence="2 3">ATCC 52813</strain>
    </source>
</reference>
<accession>A0A2G4T3G8</accession>
<sequence>MNFSLFSFSFCFFYIVMSSCHSFHECPLRSYSLLIINKEKQTIVTGTDELFDILGYKEPHQLIGKSIHLLNPQKKKDHYVLQHTSSRHIPFEICIHHDPLTNAKDLDYWLIRPLDNRHSNTLGPVTILRLSPFGTIENAYPSVDFPQKHTELQHQPIMSFIHESDLITVCQRLSKTRYRSHHTLRIRWLDHHPRQSKHQTADAFQWVMLTVMNAPRRLSCSSLDDPQSRPICIVRVLYDSPEEAPPPVSINDCLRLACFEAIHLLTSQLSQGTLQLHNWIDSIHAALDQGKAYLLEFIAHLLSYVLDFTNELGILYHPPIQECSTKEDDMDMEDMISKKKYKVYSNTTTPMIKVYDNNKQLWSIPLLRKNCYQKL</sequence>
<dbReference type="RefSeq" id="XP_023469263.1">
    <property type="nucleotide sequence ID" value="XM_023615849.1"/>
</dbReference>
<name>A0A2G4T3G8_RHIZD</name>
<feature type="signal peptide" evidence="1">
    <location>
        <begin position="1"/>
        <end position="18"/>
    </location>
</feature>
<keyword evidence="3" id="KW-1185">Reference proteome</keyword>
<evidence type="ECO:0008006" key="4">
    <source>
        <dbReference type="Google" id="ProtNLM"/>
    </source>
</evidence>
<evidence type="ECO:0000313" key="3">
    <source>
        <dbReference type="Proteomes" id="UP000242254"/>
    </source>
</evidence>
<keyword evidence="1" id="KW-0732">Signal</keyword>
<evidence type="ECO:0000313" key="2">
    <source>
        <dbReference type="EMBL" id="PHZ15555.1"/>
    </source>
</evidence>
<organism evidence="2 3">
    <name type="scientific">Rhizopus microsporus ATCC 52813</name>
    <dbReference type="NCBI Taxonomy" id="1340429"/>
    <lineage>
        <taxon>Eukaryota</taxon>
        <taxon>Fungi</taxon>
        <taxon>Fungi incertae sedis</taxon>
        <taxon>Mucoromycota</taxon>
        <taxon>Mucoromycotina</taxon>
        <taxon>Mucoromycetes</taxon>
        <taxon>Mucorales</taxon>
        <taxon>Mucorineae</taxon>
        <taxon>Rhizopodaceae</taxon>
        <taxon>Rhizopus</taxon>
    </lineage>
</organism>
<protein>
    <recommendedName>
        <fullName evidence="4">PAS domain-containing protein</fullName>
    </recommendedName>
</protein>
<feature type="chain" id="PRO_5013801185" description="PAS domain-containing protein" evidence="1">
    <location>
        <begin position="19"/>
        <end position="375"/>
    </location>
</feature>
<dbReference type="EMBL" id="KZ303844">
    <property type="protein sequence ID" value="PHZ15555.1"/>
    <property type="molecule type" value="Genomic_DNA"/>
</dbReference>
<gene>
    <name evidence="2" type="ORF">RHIMIDRAFT_90104</name>
</gene>